<protein>
    <submittedName>
        <fullName evidence="2">Uncharacterized protein</fullName>
    </submittedName>
</protein>
<comment type="caution">
    <text evidence="2">The sequence shown here is derived from an EMBL/GenBank/DDBJ whole genome shotgun (WGS) entry which is preliminary data.</text>
</comment>
<name>A0A9D4JDK4_DREPO</name>
<reference evidence="2" key="2">
    <citation type="submission" date="2020-11" db="EMBL/GenBank/DDBJ databases">
        <authorList>
            <person name="McCartney M.A."/>
            <person name="Auch B."/>
            <person name="Kono T."/>
            <person name="Mallez S."/>
            <person name="Becker A."/>
            <person name="Gohl D.M."/>
            <person name="Silverstein K.A.T."/>
            <person name="Koren S."/>
            <person name="Bechman K.B."/>
            <person name="Herman A."/>
            <person name="Abrahante J.E."/>
            <person name="Garbe J."/>
        </authorList>
    </citation>
    <scope>NUCLEOTIDE SEQUENCE</scope>
    <source>
        <strain evidence="2">Duluth1</strain>
        <tissue evidence="2">Whole animal</tissue>
    </source>
</reference>
<dbReference type="AlphaFoldDB" id="A0A9D4JDK4"/>
<feature type="transmembrane region" description="Helical" evidence="1">
    <location>
        <begin position="45"/>
        <end position="68"/>
    </location>
</feature>
<accession>A0A9D4JDK4</accession>
<organism evidence="2 3">
    <name type="scientific">Dreissena polymorpha</name>
    <name type="common">Zebra mussel</name>
    <name type="synonym">Mytilus polymorpha</name>
    <dbReference type="NCBI Taxonomy" id="45954"/>
    <lineage>
        <taxon>Eukaryota</taxon>
        <taxon>Metazoa</taxon>
        <taxon>Spiralia</taxon>
        <taxon>Lophotrochozoa</taxon>
        <taxon>Mollusca</taxon>
        <taxon>Bivalvia</taxon>
        <taxon>Autobranchia</taxon>
        <taxon>Heteroconchia</taxon>
        <taxon>Euheterodonta</taxon>
        <taxon>Imparidentia</taxon>
        <taxon>Neoheterodontei</taxon>
        <taxon>Myida</taxon>
        <taxon>Dreissenoidea</taxon>
        <taxon>Dreissenidae</taxon>
        <taxon>Dreissena</taxon>
    </lineage>
</organism>
<keyword evidence="1" id="KW-1133">Transmembrane helix</keyword>
<keyword evidence="1" id="KW-0472">Membrane</keyword>
<keyword evidence="3" id="KW-1185">Reference proteome</keyword>
<dbReference type="EMBL" id="JAIWYP010000006">
    <property type="protein sequence ID" value="KAH3807875.1"/>
    <property type="molecule type" value="Genomic_DNA"/>
</dbReference>
<gene>
    <name evidence="2" type="ORF">DPMN_136222</name>
</gene>
<sequence>MADYTEWVDMFHFSVCDHERLPLPVCTANDECLGASASTTALMLLITRVVEVVVVVVAMVAVVVVVMIEMVMIMNKVLPLDCVTCYVVSLYQFPYGQKILKI</sequence>
<keyword evidence="1" id="KW-0812">Transmembrane</keyword>
<proteinExistence type="predicted"/>
<dbReference type="Proteomes" id="UP000828390">
    <property type="component" value="Unassembled WGS sequence"/>
</dbReference>
<reference evidence="2" key="1">
    <citation type="journal article" date="2019" name="bioRxiv">
        <title>The Genome of the Zebra Mussel, Dreissena polymorpha: A Resource for Invasive Species Research.</title>
        <authorList>
            <person name="McCartney M.A."/>
            <person name="Auch B."/>
            <person name="Kono T."/>
            <person name="Mallez S."/>
            <person name="Zhang Y."/>
            <person name="Obille A."/>
            <person name="Becker A."/>
            <person name="Abrahante J.E."/>
            <person name="Garbe J."/>
            <person name="Badalamenti J.P."/>
            <person name="Herman A."/>
            <person name="Mangelson H."/>
            <person name="Liachko I."/>
            <person name="Sullivan S."/>
            <person name="Sone E.D."/>
            <person name="Koren S."/>
            <person name="Silverstein K.A.T."/>
            <person name="Beckman K.B."/>
            <person name="Gohl D.M."/>
        </authorList>
    </citation>
    <scope>NUCLEOTIDE SEQUENCE</scope>
    <source>
        <strain evidence="2">Duluth1</strain>
        <tissue evidence="2">Whole animal</tissue>
    </source>
</reference>
<evidence type="ECO:0000313" key="3">
    <source>
        <dbReference type="Proteomes" id="UP000828390"/>
    </source>
</evidence>
<evidence type="ECO:0000313" key="2">
    <source>
        <dbReference type="EMBL" id="KAH3807875.1"/>
    </source>
</evidence>
<evidence type="ECO:0000256" key="1">
    <source>
        <dbReference type="SAM" id="Phobius"/>
    </source>
</evidence>